<dbReference type="STRING" id="463040.CAL15_01650"/>
<proteinExistence type="predicted"/>
<dbReference type="PROSITE" id="PS51186">
    <property type="entry name" value="GNAT"/>
    <property type="match status" value="1"/>
</dbReference>
<dbReference type="InterPro" id="IPR016181">
    <property type="entry name" value="Acyl_CoA_acyltransferase"/>
</dbReference>
<dbReference type="InterPro" id="IPR000182">
    <property type="entry name" value="GNAT_dom"/>
</dbReference>
<dbReference type="Gene3D" id="3.40.630.30">
    <property type="match status" value="1"/>
</dbReference>
<evidence type="ECO:0000259" key="1">
    <source>
        <dbReference type="PROSITE" id="PS51186"/>
    </source>
</evidence>
<evidence type="ECO:0000313" key="3">
    <source>
        <dbReference type="Proteomes" id="UP000194161"/>
    </source>
</evidence>
<dbReference type="RefSeq" id="WP_086077038.1">
    <property type="nucleotide sequence ID" value="NZ_CP021111.1"/>
</dbReference>
<dbReference type="Proteomes" id="UP000194161">
    <property type="component" value="Chromosome"/>
</dbReference>
<gene>
    <name evidence="2" type="ORF">CAL15_01650</name>
</gene>
<reference evidence="2 3" key="1">
    <citation type="submission" date="2017-05" db="EMBL/GenBank/DDBJ databases">
        <title>Complete and WGS of Bordetella genogroups.</title>
        <authorList>
            <person name="Spilker T."/>
            <person name="LiPuma J."/>
        </authorList>
    </citation>
    <scope>NUCLEOTIDE SEQUENCE [LARGE SCALE GENOMIC DNA]</scope>
    <source>
        <strain evidence="2 3">AU7206</strain>
    </source>
</reference>
<name>A0A1W6Z741_9BORD</name>
<evidence type="ECO:0000313" key="2">
    <source>
        <dbReference type="EMBL" id="ARP93201.1"/>
    </source>
</evidence>
<dbReference type="KEGG" id="bgm:CAL15_01650"/>
<sequence length="148" mass="17005">MEEPDLRHAETLEELRACFAVMHELRPRLRDEADFLDRVARMRGSGYRLMAAWRDGRPVALSGYRLEENLVYGRFLYVDDLVSASHSRGQRWGALLLREMESIARREGCARLVLDTALSNALAQRFYFRQGLVSAAMGFVKELEENPA</sequence>
<keyword evidence="2" id="KW-0808">Transferase</keyword>
<keyword evidence="3" id="KW-1185">Reference proteome</keyword>
<dbReference type="SUPFAM" id="SSF55729">
    <property type="entry name" value="Acyl-CoA N-acyltransferases (Nat)"/>
    <property type="match status" value="1"/>
</dbReference>
<dbReference type="AlphaFoldDB" id="A0A1W6Z741"/>
<protein>
    <submittedName>
        <fullName evidence="2">GNAT family N-acetyltransferase</fullName>
    </submittedName>
</protein>
<dbReference type="GO" id="GO:0016747">
    <property type="term" value="F:acyltransferase activity, transferring groups other than amino-acyl groups"/>
    <property type="evidence" value="ECO:0007669"/>
    <property type="project" value="InterPro"/>
</dbReference>
<dbReference type="Pfam" id="PF00583">
    <property type="entry name" value="Acetyltransf_1"/>
    <property type="match status" value="1"/>
</dbReference>
<dbReference type="CDD" id="cd04301">
    <property type="entry name" value="NAT_SF"/>
    <property type="match status" value="1"/>
</dbReference>
<feature type="domain" description="N-acetyltransferase" evidence="1">
    <location>
        <begin position="4"/>
        <end position="148"/>
    </location>
</feature>
<dbReference type="EMBL" id="CP021111">
    <property type="protein sequence ID" value="ARP93201.1"/>
    <property type="molecule type" value="Genomic_DNA"/>
</dbReference>
<dbReference type="OrthoDB" id="9805924at2"/>
<accession>A0A1W6Z741</accession>
<organism evidence="2 3">
    <name type="scientific">Bordetella genomosp. 13</name>
    <dbReference type="NCBI Taxonomy" id="463040"/>
    <lineage>
        <taxon>Bacteria</taxon>
        <taxon>Pseudomonadati</taxon>
        <taxon>Pseudomonadota</taxon>
        <taxon>Betaproteobacteria</taxon>
        <taxon>Burkholderiales</taxon>
        <taxon>Alcaligenaceae</taxon>
        <taxon>Bordetella</taxon>
    </lineage>
</organism>